<evidence type="ECO:0008006" key="4">
    <source>
        <dbReference type="Google" id="ProtNLM"/>
    </source>
</evidence>
<evidence type="ECO:0000313" key="3">
    <source>
        <dbReference type="Proteomes" id="UP000478052"/>
    </source>
</evidence>
<dbReference type="AlphaFoldDB" id="A0A6G0ZHW0"/>
<reference evidence="2 3" key="1">
    <citation type="submission" date="2019-08" db="EMBL/GenBank/DDBJ databases">
        <title>Whole genome of Aphis craccivora.</title>
        <authorList>
            <person name="Voronova N.V."/>
            <person name="Shulinski R.S."/>
            <person name="Bandarenka Y.V."/>
            <person name="Zhorov D.G."/>
            <person name="Warner D."/>
        </authorList>
    </citation>
    <scope>NUCLEOTIDE SEQUENCE [LARGE SCALE GENOMIC DNA]</scope>
    <source>
        <strain evidence="2">180601</strain>
        <tissue evidence="2">Whole Body</tissue>
    </source>
</reference>
<sequence>LRLKLCFLFFFFQFARSGPRSCILFCPLRLLHYSLLEVGEYDFLAERLNIVPVKRRLLQRPLLPPPMWRSDERYRDTQGYYHGIGTCTGD</sequence>
<gene>
    <name evidence="2" type="ORF">FWK35_00030159</name>
</gene>
<dbReference type="EMBL" id="VUJU01000429">
    <property type="protein sequence ID" value="KAF0770474.1"/>
    <property type="molecule type" value="Genomic_DNA"/>
</dbReference>
<name>A0A6G0ZHW0_APHCR</name>
<feature type="chain" id="PRO_5026101407" description="Secreted protein" evidence="1">
    <location>
        <begin position="18"/>
        <end position="90"/>
    </location>
</feature>
<accession>A0A6G0ZHW0</accession>
<keyword evidence="3" id="KW-1185">Reference proteome</keyword>
<evidence type="ECO:0000256" key="1">
    <source>
        <dbReference type="SAM" id="SignalP"/>
    </source>
</evidence>
<feature type="signal peptide" evidence="1">
    <location>
        <begin position="1"/>
        <end position="17"/>
    </location>
</feature>
<organism evidence="2 3">
    <name type="scientific">Aphis craccivora</name>
    <name type="common">Cowpea aphid</name>
    <dbReference type="NCBI Taxonomy" id="307492"/>
    <lineage>
        <taxon>Eukaryota</taxon>
        <taxon>Metazoa</taxon>
        <taxon>Ecdysozoa</taxon>
        <taxon>Arthropoda</taxon>
        <taxon>Hexapoda</taxon>
        <taxon>Insecta</taxon>
        <taxon>Pterygota</taxon>
        <taxon>Neoptera</taxon>
        <taxon>Paraneoptera</taxon>
        <taxon>Hemiptera</taxon>
        <taxon>Sternorrhyncha</taxon>
        <taxon>Aphidomorpha</taxon>
        <taxon>Aphidoidea</taxon>
        <taxon>Aphididae</taxon>
        <taxon>Aphidini</taxon>
        <taxon>Aphis</taxon>
        <taxon>Aphis</taxon>
    </lineage>
</organism>
<dbReference type="Proteomes" id="UP000478052">
    <property type="component" value="Unassembled WGS sequence"/>
</dbReference>
<proteinExistence type="predicted"/>
<feature type="non-terminal residue" evidence="2">
    <location>
        <position position="1"/>
    </location>
</feature>
<protein>
    <recommendedName>
        <fullName evidence="4">Secreted protein</fullName>
    </recommendedName>
</protein>
<keyword evidence="1" id="KW-0732">Signal</keyword>
<evidence type="ECO:0000313" key="2">
    <source>
        <dbReference type="EMBL" id="KAF0770474.1"/>
    </source>
</evidence>
<comment type="caution">
    <text evidence="2">The sequence shown here is derived from an EMBL/GenBank/DDBJ whole genome shotgun (WGS) entry which is preliminary data.</text>
</comment>